<name>A0A1M4Y404_9FLAO</name>
<gene>
    <name evidence="9" type="ORF">SAMN03080594_102305</name>
</gene>
<feature type="transmembrane region" description="Helical" evidence="6">
    <location>
        <begin position="728"/>
        <end position="747"/>
    </location>
</feature>
<dbReference type="GO" id="GO:0022857">
    <property type="term" value="F:transmembrane transporter activity"/>
    <property type="evidence" value="ECO:0007669"/>
    <property type="project" value="TreeGrafter"/>
</dbReference>
<evidence type="ECO:0000256" key="3">
    <source>
        <dbReference type="ARBA" id="ARBA00022692"/>
    </source>
</evidence>
<comment type="subcellular location">
    <subcellularLocation>
        <location evidence="1">Cell membrane</location>
        <topology evidence="1">Multi-pass membrane protein</topology>
    </subcellularLocation>
</comment>
<dbReference type="PANTHER" id="PTHR30572:SF18">
    <property type="entry name" value="ABC-TYPE MACROLIDE FAMILY EXPORT SYSTEM PERMEASE COMPONENT 2"/>
    <property type="match status" value="1"/>
</dbReference>
<feature type="transmembrane region" description="Helical" evidence="6">
    <location>
        <begin position="21"/>
        <end position="41"/>
    </location>
</feature>
<feature type="transmembrane region" description="Helical" evidence="6">
    <location>
        <begin position="378"/>
        <end position="401"/>
    </location>
</feature>
<feature type="transmembrane region" description="Helical" evidence="6">
    <location>
        <begin position="426"/>
        <end position="446"/>
    </location>
</feature>
<dbReference type="InterPro" id="IPR003838">
    <property type="entry name" value="ABC3_permease_C"/>
</dbReference>
<feature type="transmembrane region" description="Helical" evidence="6">
    <location>
        <begin position="679"/>
        <end position="700"/>
    </location>
</feature>
<accession>A0A1M4Y404</accession>
<dbReference type="Pfam" id="PF02687">
    <property type="entry name" value="FtsX"/>
    <property type="match status" value="2"/>
</dbReference>
<dbReference type="InterPro" id="IPR050250">
    <property type="entry name" value="Macrolide_Exporter_MacB"/>
</dbReference>
<keyword evidence="3 6" id="KW-0812">Transmembrane</keyword>
<dbReference type="InterPro" id="IPR025857">
    <property type="entry name" value="MacB_PCD"/>
</dbReference>
<evidence type="ECO:0000256" key="6">
    <source>
        <dbReference type="SAM" id="Phobius"/>
    </source>
</evidence>
<dbReference type="Proteomes" id="UP000184406">
    <property type="component" value="Unassembled WGS sequence"/>
</dbReference>
<feature type="domain" description="ABC3 transporter permease C-terminal" evidence="7">
    <location>
        <begin position="290"/>
        <end position="402"/>
    </location>
</feature>
<evidence type="ECO:0000256" key="1">
    <source>
        <dbReference type="ARBA" id="ARBA00004651"/>
    </source>
</evidence>
<dbReference type="GO" id="GO:0005886">
    <property type="term" value="C:plasma membrane"/>
    <property type="evidence" value="ECO:0007669"/>
    <property type="project" value="UniProtKB-SubCell"/>
</dbReference>
<feature type="domain" description="MacB-like periplasmic core" evidence="8">
    <location>
        <begin position="429"/>
        <end position="614"/>
    </location>
</feature>
<sequence length="799" mass="90334">MFKNYLKIAWRNLWKNKGYSAINVGGLALGMAVTLIIGLWIQDELSHNSYFKNKDSIAQVFQSQTFNQETGTGPAIPRPLEKVLRDGYADNFKHLVMSSWNISRYLRYKEKSLSKTGNFMQREAPEMLDLKIIKGEKDGLRELNSVMLSESVSHALFGNEDPIGKTLKVNNQYDVMVSAVYEDIPFNNSFNDVEFLMPWDKMIATQEWMKNAEDQWGNNSFQMFVQIADNSTMEKVTEAILNVKKNANEDTAEFNPKIFLFPMKDWYLRGNFENGEQVGGRIKYVWLFGIIGAFVLLLACINFMNLSTARSEKRAKEVGIRKSIGSQRNQLINQFLSESFLVVLFAFIIAVIIVLLSMNGFNDLSKKEISFPWNSTNFWVVSLVFITITALVAGSYPALYLSSFRPVDVLKGTFTSGKYAGLPRKILVVLQFTVSVAFIIGTVIVMQQINYAKNRPVGYDKAGLVQIPTFSQDFEGKYDLMRSEFLNSGAVIEMSASSSPTTQIWSNRSGFDWEGKPEGFQEDLAWTEVTPEYVKSLGMKIVDGRDFSREFATDSNAVLINRTAVKYMGIKDPVGKFLKDDDEEDPGPPLKIIGVVEDMITQSPYEPVKQGVYVFDKHGNSSFYNLRLNPNQSASQNMAIIENVFKEHFPSLPFQYDFVDDEYGEKFAAEERIGTLSGIFTALAILISCLGLFGLTSFVAEQRTKEIGVRKVLGATVFNVWNMLSKDFLKLVIISCFIAIPISYYVMNGWLQDYPYHVILEWWIFAFAVIGSLAITILTVSFQAIKAANANPVKSLRTE</sequence>
<feature type="domain" description="MacB-like periplasmic core" evidence="8">
    <location>
        <begin position="20"/>
        <end position="241"/>
    </location>
</feature>
<evidence type="ECO:0000313" key="9">
    <source>
        <dbReference type="EMBL" id="SHF00419.1"/>
    </source>
</evidence>
<keyword evidence="10" id="KW-1185">Reference proteome</keyword>
<protein>
    <submittedName>
        <fullName evidence="9">ABC-type antimicrobial peptide transport system, permease component</fullName>
    </submittedName>
</protein>
<feature type="domain" description="ABC3 transporter permease C-terminal" evidence="7">
    <location>
        <begin position="679"/>
        <end position="792"/>
    </location>
</feature>
<reference evidence="10" key="1">
    <citation type="submission" date="2016-11" db="EMBL/GenBank/DDBJ databases">
        <authorList>
            <person name="Varghese N."/>
            <person name="Submissions S."/>
        </authorList>
    </citation>
    <scope>NUCLEOTIDE SEQUENCE [LARGE SCALE GENOMIC DNA]</scope>
    <source>
        <strain evidence="10">DSM 17539</strain>
    </source>
</reference>
<feature type="transmembrane region" description="Helical" evidence="6">
    <location>
        <begin position="284"/>
        <end position="306"/>
    </location>
</feature>
<dbReference type="Pfam" id="PF12704">
    <property type="entry name" value="MacB_PCD"/>
    <property type="match status" value="2"/>
</dbReference>
<proteinExistence type="predicted"/>
<feature type="transmembrane region" description="Helical" evidence="6">
    <location>
        <begin position="335"/>
        <end position="358"/>
    </location>
</feature>
<evidence type="ECO:0000256" key="2">
    <source>
        <dbReference type="ARBA" id="ARBA00022475"/>
    </source>
</evidence>
<dbReference type="OrthoDB" id="8740261at2"/>
<evidence type="ECO:0000259" key="8">
    <source>
        <dbReference type="Pfam" id="PF12704"/>
    </source>
</evidence>
<dbReference type="AlphaFoldDB" id="A0A1M4Y404"/>
<dbReference type="EMBL" id="FQUX01000002">
    <property type="protein sequence ID" value="SHF00419.1"/>
    <property type="molecule type" value="Genomic_DNA"/>
</dbReference>
<keyword evidence="4 6" id="KW-1133">Transmembrane helix</keyword>
<evidence type="ECO:0000256" key="4">
    <source>
        <dbReference type="ARBA" id="ARBA00022989"/>
    </source>
</evidence>
<keyword evidence="5 6" id="KW-0472">Membrane</keyword>
<evidence type="ECO:0000313" key="10">
    <source>
        <dbReference type="Proteomes" id="UP000184406"/>
    </source>
</evidence>
<dbReference type="PANTHER" id="PTHR30572">
    <property type="entry name" value="MEMBRANE COMPONENT OF TRANSPORTER-RELATED"/>
    <property type="match status" value="1"/>
</dbReference>
<evidence type="ECO:0000256" key="5">
    <source>
        <dbReference type="ARBA" id="ARBA00023136"/>
    </source>
</evidence>
<keyword evidence="2" id="KW-1003">Cell membrane</keyword>
<organism evidence="9 10">
    <name type="scientific">Arenibacter palladensis</name>
    <dbReference type="NCBI Taxonomy" id="237373"/>
    <lineage>
        <taxon>Bacteria</taxon>
        <taxon>Pseudomonadati</taxon>
        <taxon>Bacteroidota</taxon>
        <taxon>Flavobacteriia</taxon>
        <taxon>Flavobacteriales</taxon>
        <taxon>Flavobacteriaceae</taxon>
        <taxon>Arenibacter</taxon>
    </lineage>
</organism>
<feature type="transmembrane region" description="Helical" evidence="6">
    <location>
        <begin position="762"/>
        <end position="785"/>
    </location>
</feature>
<evidence type="ECO:0000259" key="7">
    <source>
        <dbReference type="Pfam" id="PF02687"/>
    </source>
</evidence>
<dbReference type="RefSeq" id="WP_072861152.1">
    <property type="nucleotide sequence ID" value="NZ_FQUX01000002.1"/>
</dbReference>